<reference evidence="7 8" key="1">
    <citation type="submission" date="2023-05" db="EMBL/GenBank/DDBJ databases">
        <title>Complete Genome Resource of Xanthomonas oryzae pv. leersiae Strain YNJC Isolated From Plateau Japonica Rice in Southwest China.</title>
        <authorList>
            <person name="Aa X."/>
            <person name="Mei L."/>
            <person name="Liu P."/>
            <person name="Yang Y."/>
            <person name="Tang C."/>
            <person name="Zhang F."/>
            <person name="Dong C."/>
            <person name="Wang B."/>
            <person name="Chen X."/>
            <person name="Dai L."/>
        </authorList>
    </citation>
    <scope>NUCLEOTIDE SEQUENCE [LARGE SCALE GENOMIC DNA]</scope>
    <source>
        <strain evidence="7 8">YNJC</strain>
    </source>
</reference>
<evidence type="ECO:0000313" key="8">
    <source>
        <dbReference type="Proteomes" id="UP001228059"/>
    </source>
</evidence>
<dbReference type="InterPro" id="IPR011701">
    <property type="entry name" value="MFS"/>
</dbReference>
<evidence type="ECO:0000256" key="4">
    <source>
        <dbReference type="SAM" id="MobiDB-lite"/>
    </source>
</evidence>
<dbReference type="InterPro" id="IPR020846">
    <property type="entry name" value="MFS_dom"/>
</dbReference>
<organism evidence="7 8">
    <name type="scientific">Xanthomonas oryzae pv. leersiae</name>
    <dbReference type="NCBI Taxonomy" id="3112258"/>
    <lineage>
        <taxon>Bacteria</taxon>
        <taxon>Pseudomonadati</taxon>
        <taxon>Pseudomonadota</taxon>
        <taxon>Gammaproteobacteria</taxon>
        <taxon>Lysobacterales</taxon>
        <taxon>Lysobacteraceae</taxon>
        <taxon>Xanthomonas</taxon>
    </lineage>
</organism>
<dbReference type="PANTHER" id="PTHR23546:SF1">
    <property type="entry name" value="MEMBRANE PROTEIN"/>
    <property type="match status" value="1"/>
</dbReference>
<evidence type="ECO:0000256" key="5">
    <source>
        <dbReference type="SAM" id="Phobius"/>
    </source>
</evidence>
<dbReference type="InterPro" id="IPR036259">
    <property type="entry name" value="MFS_trans_sf"/>
</dbReference>
<keyword evidence="1 5" id="KW-0812">Transmembrane</keyword>
<evidence type="ECO:0000259" key="6">
    <source>
        <dbReference type="PROSITE" id="PS50850"/>
    </source>
</evidence>
<sequence length="405" mass="41864">MKRILGPVLAAHYLAAFTALGMPLFLPQVLAELAPSTAVGWSGVLYVLPTLCTALTASAWGRLADRYGRKRSLLRAQLGLALGFAIAGFAPSLTWLVVGLVVQGTCGGSLAAANAYLASQPQAGPLARALDWTQYSARLAMVSAPALLGLALALGPAQSLYRALAVLPLIAFALTWRLPADQPAGRTQSAGKPSTSSTHAASSSTAATTATTATAAIITPLWPALLLAQFLFCFAMVVTFPYFIPYALARGAGHDALAGLLYSLPHLVYLVVLPWWRRGDSEVWLVPGLALFAMACVWQALLHDAVTLAAARLLFGFGMLFGLRGLNRSLATVASGNGAGRLFGRFDACGKWAGVFAGAAAGALAQASGPATPFLAAALAAAAAALTVLVRFPSRRVADVATHDA</sequence>
<feature type="transmembrane region" description="Helical" evidence="5">
    <location>
        <begin position="308"/>
        <end position="327"/>
    </location>
</feature>
<keyword evidence="3 5" id="KW-0472">Membrane</keyword>
<evidence type="ECO:0000256" key="1">
    <source>
        <dbReference type="ARBA" id="ARBA00022692"/>
    </source>
</evidence>
<feature type="transmembrane region" description="Helical" evidence="5">
    <location>
        <begin position="374"/>
        <end position="392"/>
    </location>
</feature>
<feature type="transmembrane region" description="Helical" evidence="5">
    <location>
        <begin position="137"/>
        <end position="154"/>
    </location>
</feature>
<gene>
    <name evidence="7" type="ORF">QN060_16500</name>
</gene>
<dbReference type="PANTHER" id="PTHR23546">
    <property type="entry name" value="TRANSPORT PROTEIN"/>
    <property type="match status" value="1"/>
</dbReference>
<feature type="transmembrane region" description="Helical" evidence="5">
    <location>
        <begin position="41"/>
        <end position="61"/>
    </location>
</feature>
<dbReference type="SUPFAM" id="SSF103473">
    <property type="entry name" value="MFS general substrate transporter"/>
    <property type="match status" value="1"/>
</dbReference>
<protein>
    <submittedName>
        <fullName evidence="7">MFS transporter</fullName>
    </submittedName>
</protein>
<feature type="domain" description="Major facilitator superfamily (MFS) profile" evidence="6">
    <location>
        <begin position="4"/>
        <end position="396"/>
    </location>
</feature>
<dbReference type="AlphaFoldDB" id="A0AAJ6GW70"/>
<dbReference type="RefSeq" id="WP_285956629.1">
    <property type="nucleotide sequence ID" value="NZ_CP127225.1"/>
</dbReference>
<name>A0AAJ6GW70_9XANT</name>
<dbReference type="Pfam" id="PF07690">
    <property type="entry name" value="MFS_1"/>
    <property type="match status" value="1"/>
</dbReference>
<feature type="transmembrane region" description="Helical" evidence="5">
    <location>
        <begin position="283"/>
        <end position="302"/>
    </location>
</feature>
<feature type="transmembrane region" description="Helical" evidence="5">
    <location>
        <begin position="348"/>
        <end position="368"/>
    </location>
</feature>
<evidence type="ECO:0000256" key="2">
    <source>
        <dbReference type="ARBA" id="ARBA00022989"/>
    </source>
</evidence>
<dbReference type="EMBL" id="CP127225">
    <property type="protein sequence ID" value="WIX05772.1"/>
    <property type="molecule type" value="Genomic_DNA"/>
</dbReference>
<dbReference type="Gene3D" id="1.20.1250.20">
    <property type="entry name" value="MFS general substrate transporter like domains"/>
    <property type="match status" value="2"/>
</dbReference>
<dbReference type="GO" id="GO:0022857">
    <property type="term" value="F:transmembrane transporter activity"/>
    <property type="evidence" value="ECO:0007669"/>
    <property type="project" value="InterPro"/>
</dbReference>
<evidence type="ECO:0000313" key="7">
    <source>
        <dbReference type="EMBL" id="WIX05772.1"/>
    </source>
</evidence>
<dbReference type="Proteomes" id="UP001228059">
    <property type="component" value="Chromosome"/>
</dbReference>
<evidence type="ECO:0000256" key="3">
    <source>
        <dbReference type="ARBA" id="ARBA00023136"/>
    </source>
</evidence>
<keyword evidence="2 5" id="KW-1133">Transmembrane helix</keyword>
<feature type="transmembrane region" description="Helical" evidence="5">
    <location>
        <begin position="256"/>
        <end position="276"/>
    </location>
</feature>
<proteinExistence type="predicted"/>
<accession>A0AAJ6GW70</accession>
<feature type="transmembrane region" description="Helical" evidence="5">
    <location>
        <begin position="224"/>
        <end position="244"/>
    </location>
</feature>
<feature type="region of interest" description="Disordered" evidence="4">
    <location>
        <begin position="184"/>
        <end position="203"/>
    </location>
</feature>
<dbReference type="PROSITE" id="PS50850">
    <property type="entry name" value="MFS"/>
    <property type="match status" value="1"/>
</dbReference>
<feature type="compositionally biased region" description="Low complexity" evidence="4">
    <location>
        <begin position="194"/>
        <end position="203"/>
    </location>
</feature>